<protein>
    <submittedName>
        <fullName evidence="8">Multidrug DMT transporter permease</fullName>
    </submittedName>
</protein>
<evidence type="ECO:0000256" key="5">
    <source>
        <dbReference type="ARBA" id="ARBA00023136"/>
    </source>
</evidence>
<feature type="transmembrane region" description="Helical" evidence="6">
    <location>
        <begin position="243"/>
        <end position="263"/>
    </location>
</feature>
<feature type="transmembrane region" description="Helical" evidence="6">
    <location>
        <begin position="93"/>
        <end position="112"/>
    </location>
</feature>
<dbReference type="PANTHER" id="PTHR43124:SF3">
    <property type="entry name" value="CHLORAMPHENICOL EFFLUX PUMP RV0191"/>
    <property type="match status" value="1"/>
</dbReference>
<dbReference type="PROSITE" id="PS50850">
    <property type="entry name" value="MFS"/>
    <property type="match status" value="1"/>
</dbReference>
<dbReference type="EMBL" id="JEMC01001349">
    <property type="protein sequence ID" value="KYF97877.1"/>
    <property type="molecule type" value="Genomic_DNA"/>
</dbReference>
<comment type="subcellular location">
    <subcellularLocation>
        <location evidence="1">Cell membrane</location>
        <topology evidence="1">Multi-pass membrane protein</topology>
    </subcellularLocation>
</comment>
<feature type="transmembrane region" description="Helical" evidence="6">
    <location>
        <begin position="61"/>
        <end position="81"/>
    </location>
</feature>
<feature type="transmembrane region" description="Helical" evidence="6">
    <location>
        <begin position="22"/>
        <end position="41"/>
    </location>
</feature>
<evidence type="ECO:0000256" key="6">
    <source>
        <dbReference type="SAM" id="Phobius"/>
    </source>
</evidence>
<evidence type="ECO:0000256" key="1">
    <source>
        <dbReference type="ARBA" id="ARBA00004651"/>
    </source>
</evidence>
<dbReference type="AlphaFoldDB" id="A0A150SDI9"/>
<feature type="transmembrane region" description="Helical" evidence="6">
    <location>
        <begin position="181"/>
        <end position="200"/>
    </location>
</feature>
<dbReference type="Pfam" id="PF07690">
    <property type="entry name" value="MFS_1"/>
    <property type="match status" value="1"/>
</dbReference>
<evidence type="ECO:0000259" key="7">
    <source>
        <dbReference type="PROSITE" id="PS50850"/>
    </source>
</evidence>
<gene>
    <name evidence="8" type="ORF">BE18_28350</name>
</gene>
<keyword evidence="2" id="KW-1003">Cell membrane</keyword>
<name>A0A150SDI9_SORCE</name>
<dbReference type="GO" id="GO:0005886">
    <property type="term" value="C:plasma membrane"/>
    <property type="evidence" value="ECO:0007669"/>
    <property type="project" value="UniProtKB-SubCell"/>
</dbReference>
<dbReference type="InterPro" id="IPR036259">
    <property type="entry name" value="MFS_trans_sf"/>
</dbReference>
<evidence type="ECO:0000256" key="2">
    <source>
        <dbReference type="ARBA" id="ARBA00022475"/>
    </source>
</evidence>
<dbReference type="InterPro" id="IPR020846">
    <property type="entry name" value="MFS_dom"/>
</dbReference>
<keyword evidence="5 6" id="KW-0472">Membrane</keyword>
<dbReference type="InterPro" id="IPR050189">
    <property type="entry name" value="MFS_Efflux_Transporters"/>
</dbReference>
<feature type="transmembrane region" description="Helical" evidence="6">
    <location>
        <begin position="399"/>
        <end position="421"/>
    </location>
</feature>
<proteinExistence type="predicted"/>
<dbReference type="SUPFAM" id="SSF103473">
    <property type="entry name" value="MFS general substrate transporter"/>
    <property type="match status" value="1"/>
</dbReference>
<dbReference type="GO" id="GO:0022857">
    <property type="term" value="F:transmembrane transporter activity"/>
    <property type="evidence" value="ECO:0007669"/>
    <property type="project" value="InterPro"/>
</dbReference>
<feature type="transmembrane region" description="Helical" evidence="6">
    <location>
        <begin position="311"/>
        <end position="332"/>
    </location>
</feature>
<feature type="transmembrane region" description="Helical" evidence="6">
    <location>
        <begin position="155"/>
        <end position="175"/>
    </location>
</feature>
<dbReference type="PANTHER" id="PTHR43124">
    <property type="entry name" value="PURINE EFFLUX PUMP PBUE"/>
    <property type="match status" value="1"/>
</dbReference>
<feature type="transmembrane region" description="Helical" evidence="6">
    <location>
        <begin position="278"/>
        <end position="299"/>
    </location>
</feature>
<keyword evidence="4 6" id="KW-1133">Transmembrane helix</keyword>
<reference evidence="8 9" key="1">
    <citation type="submission" date="2014-02" db="EMBL/GenBank/DDBJ databases">
        <title>The small core and large imbalanced accessory genome model reveals a collaborative survival strategy of Sorangium cellulosum strains in nature.</title>
        <authorList>
            <person name="Han K."/>
            <person name="Peng R."/>
            <person name="Blom J."/>
            <person name="Li Y.-Z."/>
        </authorList>
    </citation>
    <scope>NUCLEOTIDE SEQUENCE [LARGE SCALE GENOMIC DNA]</scope>
    <source>
        <strain evidence="8 9">So0149</strain>
    </source>
</reference>
<dbReference type="Proteomes" id="UP000075515">
    <property type="component" value="Unassembled WGS sequence"/>
</dbReference>
<evidence type="ECO:0000256" key="3">
    <source>
        <dbReference type="ARBA" id="ARBA00022692"/>
    </source>
</evidence>
<dbReference type="InterPro" id="IPR011701">
    <property type="entry name" value="MFS"/>
</dbReference>
<feature type="transmembrane region" description="Helical" evidence="6">
    <location>
        <begin position="338"/>
        <end position="361"/>
    </location>
</feature>
<feature type="transmembrane region" description="Helical" evidence="6">
    <location>
        <begin position="368"/>
        <end position="387"/>
    </location>
</feature>
<comment type="caution">
    <text evidence="8">The sequence shown here is derived from an EMBL/GenBank/DDBJ whole genome shotgun (WGS) entry which is preliminary data.</text>
</comment>
<feature type="transmembrane region" description="Helical" evidence="6">
    <location>
        <begin position="118"/>
        <end position="143"/>
    </location>
</feature>
<accession>A0A150SDI9</accession>
<organism evidence="8 9">
    <name type="scientific">Sorangium cellulosum</name>
    <name type="common">Polyangium cellulosum</name>
    <dbReference type="NCBI Taxonomy" id="56"/>
    <lineage>
        <taxon>Bacteria</taxon>
        <taxon>Pseudomonadati</taxon>
        <taxon>Myxococcota</taxon>
        <taxon>Polyangia</taxon>
        <taxon>Polyangiales</taxon>
        <taxon>Polyangiaceae</taxon>
        <taxon>Sorangium</taxon>
    </lineage>
</organism>
<dbReference type="Gene3D" id="1.20.1250.20">
    <property type="entry name" value="MFS general substrate transporter like domains"/>
    <property type="match status" value="2"/>
</dbReference>
<evidence type="ECO:0000313" key="8">
    <source>
        <dbReference type="EMBL" id="KYF97877.1"/>
    </source>
</evidence>
<sequence length="438" mass="45360">MGPHPRESEADALPEAPAVPRAYAWLVFALSFGLLLSDYMSRQVLNAVFPSLKLEWGLSDAEMGALSGVVALTVGLLTIPLSLLADRLGRVRSLPLMATLWSVATLGCAMSADFGEMLVARFVVGVGEAAYGSVGIAVVLSVFPRHQRASLSGAFTAGGAFGAVLGMALGGYVAARLGWRWSFGVMALFGLVLAVIYRLAITEQRLRPAQEEGQRAAVARPPARPPMTFRSVLEALFATRSIVCVYVGSGLHLFVMGAVLAWMPSYLNRYYGMTVDRAGAAAAVFVLVGGAGMIACGVLTDRLSRGQPARAWRMAFAYSLTCCTLLGVAFRLDAGPMQLVLIGAGTLFAGGTVGPASAMVAGMARASIHATAFATLALANNLLGLAPGPLVTGVLADRIGLLGALQVAPLAALAAALAFALGRQHPGAPRHAGAAVLR</sequence>
<feature type="domain" description="Major facilitator superfamily (MFS) profile" evidence="7">
    <location>
        <begin position="26"/>
        <end position="426"/>
    </location>
</feature>
<keyword evidence="3 6" id="KW-0812">Transmembrane</keyword>
<evidence type="ECO:0000256" key="4">
    <source>
        <dbReference type="ARBA" id="ARBA00022989"/>
    </source>
</evidence>
<evidence type="ECO:0000313" key="9">
    <source>
        <dbReference type="Proteomes" id="UP000075515"/>
    </source>
</evidence>